<protein>
    <submittedName>
        <fullName evidence="9">Transporter</fullName>
    </submittedName>
</protein>
<evidence type="ECO:0000256" key="2">
    <source>
        <dbReference type="ARBA" id="ARBA00008163"/>
    </source>
</evidence>
<dbReference type="Gene3D" id="2.40.160.60">
    <property type="entry name" value="Outer membrane protein transport protein (OMPP1/FadL/TodX)"/>
    <property type="match status" value="1"/>
</dbReference>
<keyword evidence="6" id="KW-0472">Membrane</keyword>
<evidence type="ECO:0000256" key="7">
    <source>
        <dbReference type="ARBA" id="ARBA00023237"/>
    </source>
</evidence>
<keyword evidence="7" id="KW-0998">Cell outer membrane</keyword>
<evidence type="ECO:0000256" key="8">
    <source>
        <dbReference type="SAM" id="SignalP"/>
    </source>
</evidence>
<comment type="subcellular location">
    <subcellularLocation>
        <location evidence="1">Cell outer membrane</location>
        <topology evidence="1">Multi-pass membrane protein</topology>
    </subcellularLocation>
</comment>
<feature type="signal peptide" evidence="8">
    <location>
        <begin position="1"/>
        <end position="26"/>
    </location>
</feature>
<dbReference type="GO" id="GO:0015483">
    <property type="term" value="F:long-chain fatty acid transporting porin activity"/>
    <property type="evidence" value="ECO:0007669"/>
    <property type="project" value="TreeGrafter"/>
</dbReference>
<evidence type="ECO:0000313" key="9">
    <source>
        <dbReference type="EMBL" id="RXF75195.1"/>
    </source>
</evidence>
<dbReference type="PANTHER" id="PTHR35093">
    <property type="entry name" value="OUTER MEMBRANE PROTEIN NMB0088-RELATED"/>
    <property type="match status" value="1"/>
</dbReference>
<reference evidence="9 10" key="1">
    <citation type="submission" date="2018-12" db="EMBL/GenBank/DDBJ databases">
        <title>bacterium Hansschlegelia zhihuaiae S113.</title>
        <authorList>
            <person name="He J."/>
        </authorList>
    </citation>
    <scope>NUCLEOTIDE SEQUENCE [LARGE SCALE GENOMIC DNA]</scope>
    <source>
        <strain evidence="9 10">S 113</strain>
    </source>
</reference>
<dbReference type="GO" id="GO:0009279">
    <property type="term" value="C:cell outer membrane"/>
    <property type="evidence" value="ECO:0007669"/>
    <property type="project" value="UniProtKB-SubCell"/>
</dbReference>
<evidence type="ECO:0000256" key="1">
    <source>
        <dbReference type="ARBA" id="ARBA00004571"/>
    </source>
</evidence>
<keyword evidence="10" id="KW-1185">Reference proteome</keyword>
<keyword evidence="5 8" id="KW-0732">Signal</keyword>
<evidence type="ECO:0000256" key="6">
    <source>
        <dbReference type="ARBA" id="ARBA00023136"/>
    </source>
</evidence>
<comment type="caution">
    <text evidence="9">The sequence shown here is derived from an EMBL/GenBank/DDBJ whole genome shotgun (WGS) entry which is preliminary data.</text>
</comment>
<dbReference type="InterPro" id="IPR005017">
    <property type="entry name" value="OMPP1/FadL/TodX"/>
</dbReference>
<evidence type="ECO:0000313" key="10">
    <source>
        <dbReference type="Proteomes" id="UP000289708"/>
    </source>
</evidence>
<gene>
    <name evidence="9" type="ORF">EK403_02725</name>
</gene>
<evidence type="ECO:0000256" key="5">
    <source>
        <dbReference type="ARBA" id="ARBA00022729"/>
    </source>
</evidence>
<name>A0A4Q0MNR1_9HYPH</name>
<dbReference type="AlphaFoldDB" id="A0A4Q0MNR1"/>
<evidence type="ECO:0000256" key="3">
    <source>
        <dbReference type="ARBA" id="ARBA00022452"/>
    </source>
</evidence>
<dbReference type="Proteomes" id="UP000289708">
    <property type="component" value="Unassembled WGS sequence"/>
</dbReference>
<sequence>MYRRRRRLLSGVVTLAALVASHEANAGAFALREQSATGQGMSFAGMAAGGGDSLSGMFWNPAVVNQVEHLQGEQHLSFIAPSSKIEVSDATKGLVGALGGTPRDGGDIGEYALLGASYSAYRVSDQVSVGLSINTPFGLATDPHHNWAGQTYARSSQVRSINAAPTVGYQVNDWLSIAGGVQIQYFDIQLRQALGLPQGSQNATLTGDDIGVGFTAGMTIAPVEGTSVGVGFRSSIEHKLKGNLSVPGPNVKIKAEVDLPEQVTIGLRQRVTEDLTLLAGGEWTNWSRLDSVAVKARTGGATVTTLPFGYKDGWFVSGGAEYRFTPALTGRAGVAYEWSPITDKVRSNRLPDDDRWWLSAGGSYNHSDRLAFDLGYSYIFVPGKSKIDIKAGDPDFVGLPYSAKSKSEVHIVSAAVRYKFGGDAPAALVTKY</sequence>
<feature type="chain" id="PRO_5020857493" evidence="8">
    <location>
        <begin position="27"/>
        <end position="432"/>
    </location>
</feature>
<dbReference type="PANTHER" id="PTHR35093:SF3">
    <property type="entry name" value="LONG-CHAIN FATTY ACID TRANSPORT PROTEIN"/>
    <property type="match status" value="1"/>
</dbReference>
<dbReference type="EMBL" id="RYFI01000002">
    <property type="protein sequence ID" value="RXF75195.1"/>
    <property type="molecule type" value="Genomic_DNA"/>
</dbReference>
<dbReference type="OrthoDB" id="19849at2"/>
<comment type="similarity">
    <text evidence="2">Belongs to the OmpP1/FadL family.</text>
</comment>
<keyword evidence="4" id="KW-0812">Transmembrane</keyword>
<organism evidence="9 10">
    <name type="scientific">Hansschlegelia zhihuaiae</name>
    <dbReference type="NCBI Taxonomy" id="405005"/>
    <lineage>
        <taxon>Bacteria</taxon>
        <taxon>Pseudomonadati</taxon>
        <taxon>Pseudomonadota</taxon>
        <taxon>Alphaproteobacteria</taxon>
        <taxon>Hyphomicrobiales</taxon>
        <taxon>Methylopilaceae</taxon>
        <taxon>Hansschlegelia</taxon>
    </lineage>
</organism>
<accession>A0A4Q0MNR1</accession>
<dbReference type="SUPFAM" id="SSF56935">
    <property type="entry name" value="Porins"/>
    <property type="match status" value="1"/>
</dbReference>
<dbReference type="Pfam" id="PF03349">
    <property type="entry name" value="Toluene_X"/>
    <property type="match status" value="1"/>
</dbReference>
<evidence type="ECO:0000256" key="4">
    <source>
        <dbReference type="ARBA" id="ARBA00022692"/>
    </source>
</evidence>
<keyword evidence="3" id="KW-1134">Transmembrane beta strand</keyword>
<proteinExistence type="inferred from homology"/>